<feature type="transmembrane region" description="Helical" evidence="8">
    <location>
        <begin position="374"/>
        <end position="397"/>
    </location>
</feature>
<feature type="transmembrane region" description="Helical" evidence="8">
    <location>
        <begin position="417"/>
        <end position="443"/>
    </location>
</feature>
<evidence type="ECO:0000256" key="4">
    <source>
        <dbReference type="ARBA" id="ARBA00022989"/>
    </source>
</evidence>
<feature type="transmembrane region" description="Helical" evidence="8">
    <location>
        <begin position="464"/>
        <end position="483"/>
    </location>
</feature>
<dbReference type="Pfam" id="PF00361">
    <property type="entry name" value="Proton_antipo_M"/>
    <property type="match status" value="1"/>
</dbReference>
<dbReference type="InterPro" id="IPR052175">
    <property type="entry name" value="ComplexI-like_HydComp"/>
</dbReference>
<evidence type="ECO:0000259" key="9">
    <source>
        <dbReference type="Pfam" id="PF00361"/>
    </source>
</evidence>
<dbReference type="GO" id="GO:0016491">
    <property type="term" value="F:oxidoreductase activity"/>
    <property type="evidence" value="ECO:0007669"/>
    <property type="project" value="UniProtKB-KW"/>
</dbReference>
<keyword evidence="4 8" id="KW-1133">Transmembrane helix</keyword>
<name>A0A1H0M367_SELRU</name>
<evidence type="ECO:0000256" key="6">
    <source>
        <dbReference type="ARBA" id="ARBA00023136"/>
    </source>
</evidence>
<dbReference type="AlphaFoldDB" id="A0A1H0M367"/>
<dbReference type="PANTHER" id="PTHR42682">
    <property type="entry name" value="HYDROGENASE-4 COMPONENT F"/>
    <property type="match status" value="1"/>
</dbReference>
<evidence type="ECO:0000256" key="8">
    <source>
        <dbReference type="SAM" id="Phobius"/>
    </source>
</evidence>
<dbReference type="GO" id="GO:0008137">
    <property type="term" value="F:NADH dehydrogenase (ubiquinone) activity"/>
    <property type="evidence" value="ECO:0007669"/>
    <property type="project" value="InterPro"/>
</dbReference>
<dbReference type="PANTHER" id="PTHR42682:SF3">
    <property type="entry name" value="FORMATE HYDROGENLYASE SUBUNIT 3-RELATED"/>
    <property type="match status" value="1"/>
</dbReference>
<evidence type="ECO:0000256" key="1">
    <source>
        <dbReference type="ARBA" id="ARBA00004651"/>
    </source>
</evidence>
<feature type="transmembrane region" description="Helical" evidence="8">
    <location>
        <begin position="642"/>
        <end position="659"/>
    </location>
</feature>
<feature type="domain" description="NADH:quinone oxidoreductase/Mrp antiporter transmembrane" evidence="9">
    <location>
        <begin position="123"/>
        <end position="408"/>
    </location>
</feature>
<proteinExistence type="predicted"/>
<feature type="transmembrane region" description="Helical" evidence="8">
    <location>
        <begin position="263"/>
        <end position="287"/>
    </location>
</feature>
<organism evidence="10 11">
    <name type="scientific">Selenomonas ruminantium</name>
    <dbReference type="NCBI Taxonomy" id="971"/>
    <lineage>
        <taxon>Bacteria</taxon>
        <taxon>Bacillati</taxon>
        <taxon>Bacillota</taxon>
        <taxon>Negativicutes</taxon>
        <taxon>Selenomonadales</taxon>
        <taxon>Selenomonadaceae</taxon>
        <taxon>Selenomonas</taxon>
    </lineage>
</organism>
<dbReference type="GO" id="GO:0042773">
    <property type="term" value="P:ATP synthesis coupled electron transport"/>
    <property type="evidence" value="ECO:0007669"/>
    <property type="project" value="InterPro"/>
</dbReference>
<feature type="transmembrane region" description="Helical" evidence="8">
    <location>
        <begin position="521"/>
        <end position="541"/>
    </location>
</feature>
<evidence type="ECO:0000256" key="5">
    <source>
        <dbReference type="ARBA" id="ARBA00023002"/>
    </source>
</evidence>
<dbReference type="InterPro" id="IPR001750">
    <property type="entry name" value="ND/Mrp_TM"/>
</dbReference>
<evidence type="ECO:0000313" key="11">
    <source>
        <dbReference type="Proteomes" id="UP000182412"/>
    </source>
</evidence>
<keyword evidence="5" id="KW-0560">Oxidoreductase</keyword>
<feature type="transmembrane region" description="Helical" evidence="8">
    <location>
        <begin position="229"/>
        <end position="251"/>
    </location>
</feature>
<keyword evidence="6 8" id="KW-0472">Membrane</keyword>
<dbReference type="EMBL" id="FNJQ01000001">
    <property type="protein sequence ID" value="SDO74853.1"/>
    <property type="molecule type" value="Genomic_DNA"/>
</dbReference>
<feature type="transmembrane region" description="Helical" evidence="8">
    <location>
        <begin position="198"/>
        <end position="217"/>
    </location>
</feature>
<dbReference type="InterPro" id="IPR003918">
    <property type="entry name" value="NADH_UbQ_OxRdtase"/>
</dbReference>
<comment type="subcellular location">
    <subcellularLocation>
        <location evidence="1">Cell membrane</location>
        <topology evidence="1">Multi-pass membrane protein</topology>
    </subcellularLocation>
    <subcellularLocation>
        <location evidence="7">Membrane</location>
        <topology evidence="7">Multi-pass membrane protein</topology>
    </subcellularLocation>
</comment>
<feature type="transmembrane region" description="Helical" evidence="8">
    <location>
        <begin position="72"/>
        <end position="92"/>
    </location>
</feature>
<feature type="transmembrane region" description="Helical" evidence="8">
    <location>
        <begin position="156"/>
        <end position="178"/>
    </location>
</feature>
<evidence type="ECO:0000256" key="3">
    <source>
        <dbReference type="ARBA" id="ARBA00022692"/>
    </source>
</evidence>
<dbReference type="Proteomes" id="UP000182412">
    <property type="component" value="Unassembled WGS sequence"/>
</dbReference>
<feature type="transmembrane region" description="Helical" evidence="8">
    <location>
        <begin position="112"/>
        <end position="144"/>
    </location>
</feature>
<accession>A0A1H0M367</accession>
<protein>
    <submittedName>
        <fullName evidence="10">Hydrogenase-4 component B</fullName>
    </submittedName>
</protein>
<reference evidence="10 11" key="1">
    <citation type="submission" date="2016-10" db="EMBL/GenBank/DDBJ databases">
        <authorList>
            <person name="de Groot N.N."/>
        </authorList>
    </citation>
    <scope>NUCLEOTIDE SEQUENCE [LARGE SCALE GENOMIC DNA]</scope>
    <source>
        <strain evidence="10 11">S137</strain>
    </source>
</reference>
<evidence type="ECO:0000313" key="10">
    <source>
        <dbReference type="EMBL" id="SDO74853.1"/>
    </source>
</evidence>
<sequence>MESFMGALGLYGLGTLALVWPKRLELAAHYVSMGLASVASFMVFGLALLEIMGLGTGGLWQLGRYSMVVDGWAAAFLLIIGLSGTAVSIYGLGYGRGYLGERIRQLAGLWNLFLGSMVLVVLAGDAFTFILAWEVMALVSFLLVNHESGKKHVVGAAYQYMVMTHLGTAAILVAFYILGSGAESFAFVDLAHSELSPVMKHIAFGCAFAGFALKSGLMPLHVWLPNAHPAAPSHVSALMSGVMLKVAVYGFGRFVFEFIGADIFAYGLIVMVIGLISAFLGVLYASMEKDMKRILAYSSVENMGIIFAAFGCGMLLMAMDKPYLSVVAFTAVLVHSVAHSLMKCLLFMSAGAVMHATGTRNVELLGGLLKKMPWTAAFTLVGSMSLASLPFTAGLVGEWLTLQGMMSLAYEAGRPELRLLVIFAFILLGLTGALALGCFVRLYGVAFLGRRRSNLVLKAHEMPFTMLCGMGLEAVAILAMGIMPAPVVNLMRQVLIDSPLAIPAGDFIGLWWNGGQSEAVFNPWLIMIAGLLLFALLALTLGGNKVIVHQDVTWNCGTEPTRRQQYTATGFSKPLRRAFDFILKPRRERVFLQRDHAYFGRKLHYNLMIPDQFTDRLYHPVEHIMVKVADTLRIVQQGSVRLYIGYTMIAMVIVLIWGGM</sequence>
<dbReference type="RefSeq" id="WP_074570486.1">
    <property type="nucleotide sequence ID" value="NZ_FNJQ01000001.1"/>
</dbReference>
<dbReference type="OrthoDB" id="9807568at2"/>
<feature type="transmembrane region" description="Helical" evidence="8">
    <location>
        <begin position="323"/>
        <end position="353"/>
    </location>
</feature>
<feature type="transmembrane region" description="Helical" evidence="8">
    <location>
        <begin position="294"/>
        <end position="317"/>
    </location>
</feature>
<gene>
    <name evidence="10" type="ORF">SAMN05216366_10112</name>
</gene>
<evidence type="ECO:0000256" key="2">
    <source>
        <dbReference type="ARBA" id="ARBA00022475"/>
    </source>
</evidence>
<keyword evidence="2" id="KW-1003">Cell membrane</keyword>
<dbReference type="GO" id="GO:0005886">
    <property type="term" value="C:plasma membrane"/>
    <property type="evidence" value="ECO:0007669"/>
    <property type="project" value="UniProtKB-SubCell"/>
</dbReference>
<feature type="transmembrane region" description="Helical" evidence="8">
    <location>
        <begin position="37"/>
        <end position="60"/>
    </location>
</feature>
<keyword evidence="3 7" id="KW-0812">Transmembrane</keyword>
<dbReference type="PRINTS" id="PR01437">
    <property type="entry name" value="NUOXDRDTASE4"/>
</dbReference>
<evidence type="ECO:0000256" key="7">
    <source>
        <dbReference type="RuleBase" id="RU000320"/>
    </source>
</evidence>